<dbReference type="OrthoDB" id="2237218at2"/>
<evidence type="ECO:0000256" key="1">
    <source>
        <dbReference type="SAM" id="Coils"/>
    </source>
</evidence>
<dbReference type="AlphaFoldDB" id="A0A0V8QIJ1"/>
<comment type="caution">
    <text evidence="3">The sequence shown here is derived from an EMBL/GenBank/DDBJ whole genome shotgun (WGS) entry which is preliminary data.</text>
</comment>
<feature type="compositionally biased region" description="Polar residues" evidence="2">
    <location>
        <begin position="87"/>
        <end position="101"/>
    </location>
</feature>
<sequence length="373" mass="41963">MGKKDRGWDYLNSSSDDFEFDEDNDGSWGYENDDGSGSFYGADGSWGYKNSDGSASYYGADGSWGYKNADGSSSYYGNDGSWGYKNSDGSGSFYGSNNESTYYDSDEEDDEEDDDYSYSSGDQDISGGAAAVGALLGLGLAAFAAGRSRSGRDEDDDEEEFDEEYILRQQELERLRREEAERQAKIEQEKKDKRKAKFKRLWSAIAHKKMIDVNISSSECIGQNYLKVISLFEKSGFSKIQTNILEDLEYHDIERENFVTDVTIDGNSYFEITSQAKYDSQVIITFHKLKRAALPLSYKEAKKTLGWEVVAAFVNAGFVDVRENVIKDLTFGWLKKDGAVESVSVAGDTRYRMDGSYRIDTPIVITYHTFKKK</sequence>
<feature type="compositionally biased region" description="Acidic residues" evidence="2">
    <location>
        <begin position="104"/>
        <end position="116"/>
    </location>
</feature>
<proteinExistence type="predicted"/>
<feature type="compositionally biased region" description="Acidic residues" evidence="2">
    <location>
        <begin position="16"/>
        <end position="25"/>
    </location>
</feature>
<evidence type="ECO:0000256" key="2">
    <source>
        <dbReference type="SAM" id="MobiDB-lite"/>
    </source>
</evidence>
<evidence type="ECO:0000313" key="3">
    <source>
        <dbReference type="EMBL" id="KSV60383.1"/>
    </source>
</evidence>
<protein>
    <submittedName>
        <fullName evidence="3">Uncharacterized protein</fullName>
    </submittedName>
</protein>
<accession>A0A0V8QIJ1</accession>
<keyword evidence="4" id="KW-1185">Reference proteome</keyword>
<organism evidence="3 4">
    <name type="scientific">Acetivibrio ethanolgignens</name>
    <dbReference type="NCBI Taxonomy" id="290052"/>
    <lineage>
        <taxon>Bacteria</taxon>
        <taxon>Bacillati</taxon>
        <taxon>Bacillota</taxon>
        <taxon>Clostridia</taxon>
        <taxon>Eubacteriales</taxon>
        <taxon>Oscillospiraceae</taxon>
        <taxon>Acetivibrio</taxon>
    </lineage>
</organism>
<name>A0A0V8QIJ1_9FIRM</name>
<dbReference type="Proteomes" id="UP000054874">
    <property type="component" value="Unassembled WGS sequence"/>
</dbReference>
<reference evidence="3 4" key="1">
    <citation type="submission" date="2015-11" db="EMBL/GenBank/DDBJ databases">
        <title>Butyribacter intestini gen. nov., sp. nov., a butyric acid-producing bacterium of the family Lachnospiraceae isolated from the human faeces.</title>
        <authorList>
            <person name="Zou Y."/>
            <person name="Xue W."/>
            <person name="Luo G."/>
            <person name="Lv M."/>
        </authorList>
    </citation>
    <scope>NUCLEOTIDE SEQUENCE [LARGE SCALE GENOMIC DNA]</scope>
    <source>
        <strain evidence="3 4">ACET-33324</strain>
    </source>
</reference>
<feature type="region of interest" description="Disordered" evidence="2">
    <location>
        <begin position="87"/>
        <end position="123"/>
    </location>
</feature>
<keyword evidence="1" id="KW-0175">Coiled coil</keyword>
<gene>
    <name evidence="3" type="ORF">ASU35_05330</name>
</gene>
<feature type="coiled-coil region" evidence="1">
    <location>
        <begin position="158"/>
        <end position="197"/>
    </location>
</feature>
<dbReference type="RefSeq" id="WP_058351359.1">
    <property type="nucleotide sequence ID" value="NZ_CABMMD010000013.1"/>
</dbReference>
<dbReference type="EMBL" id="LNAM01000013">
    <property type="protein sequence ID" value="KSV60383.1"/>
    <property type="molecule type" value="Genomic_DNA"/>
</dbReference>
<dbReference type="STRING" id="290052.ASU35_05330"/>
<evidence type="ECO:0000313" key="4">
    <source>
        <dbReference type="Proteomes" id="UP000054874"/>
    </source>
</evidence>
<feature type="region of interest" description="Disordered" evidence="2">
    <location>
        <begin position="1"/>
        <end position="34"/>
    </location>
</feature>